<accession>A0A4R6UZG7</accession>
<dbReference type="Proteomes" id="UP000295281">
    <property type="component" value="Unassembled WGS sequence"/>
</dbReference>
<proteinExistence type="predicted"/>
<protein>
    <submittedName>
        <fullName evidence="2">Uncharacterized protein</fullName>
    </submittedName>
</protein>
<feature type="transmembrane region" description="Helical" evidence="1">
    <location>
        <begin position="57"/>
        <end position="78"/>
    </location>
</feature>
<name>A0A4R6UZG7_9ACTN</name>
<keyword evidence="1" id="KW-1133">Transmembrane helix</keyword>
<dbReference type="AlphaFoldDB" id="A0A4R6UZG7"/>
<reference evidence="2 3" key="1">
    <citation type="submission" date="2019-03" db="EMBL/GenBank/DDBJ databases">
        <title>Genomic Encyclopedia of Type Strains, Phase IV (KMG-IV): sequencing the most valuable type-strain genomes for metagenomic binning, comparative biology and taxonomic classification.</title>
        <authorList>
            <person name="Goeker M."/>
        </authorList>
    </citation>
    <scope>NUCLEOTIDE SEQUENCE [LARGE SCALE GENOMIC DNA]</scope>
    <source>
        <strain evidence="2 3">DSM 46770</strain>
    </source>
</reference>
<dbReference type="EMBL" id="SNYN01000005">
    <property type="protein sequence ID" value="TDQ52982.1"/>
    <property type="molecule type" value="Genomic_DNA"/>
</dbReference>
<evidence type="ECO:0000256" key="1">
    <source>
        <dbReference type="SAM" id="Phobius"/>
    </source>
</evidence>
<evidence type="ECO:0000313" key="2">
    <source>
        <dbReference type="EMBL" id="TDQ52982.1"/>
    </source>
</evidence>
<sequence length="382" mass="40754">MTPESDPVRIIADLEPAAARAEAERLHRAGREAVLSRAMSGRPAAARAVRRALPRPFTLIAGVTAAAVLAGGAVYAAVAGPIGLPAGPQSGQAGGEAPPPYADASEFLLANADAMAVADPEEGGYWHVKTREHRPTGVLGAQAYLREPGADAPELAGLDVTVEFTSERWTRIGGDHRILNNLQTDSEVVFASEADRKLWEREGSPELSYAEPVSTEYYGGDQRYGVLGLTAQELFALPGTRGALERELRSVWETAPGEQPFDAFVLDVALDFFESPVRADTRAAFYEVLAGIPDIRMAGETADPLGRKGIALEVAPSADVPLLRRWIIEDGTGVLLAREVHLTDEEGVPEADPMTWTAYEEMGPVPEAGEPVVPVEAWETGS</sequence>
<comment type="caution">
    <text evidence="2">The sequence shown here is derived from an EMBL/GenBank/DDBJ whole genome shotgun (WGS) entry which is preliminary data.</text>
</comment>
<evidence type="ECO:0000313" key="3">
    <source>
        <dbReference type="Proteomes" id="UP000295281"/>
    </source>
</evidence>
<keyword evidence="1" id="KW-0812">Transmembrane</keyword>
<keyword evidence="1" id="KW-0472">Membrane</keyword>
<gene>
    <name evidence="2" type="ORF">EV190_10599</name>
</gene>
<dbReference type="RefSeq" id="WP_133741098.1">
    <property type="nucleotide sequence ID" value="NZ_SNYN01000005.1"/>
</dbReference>
<dbReference type="OrthoDB" id="3538210at2"/>
<organism evidence="2 3">
    <name type="scientific">Actinorugispora endophytica</name>
    <dbReference type="NCBI Taxonomy" id="1605990"/>
    <lineage>
        <taxon>Bacteria</taxon>
        <taxon>Bacillati</taxon>
        <taxon>Actinomycetota</taxon>
        <taxon>Actinomycetes</taxon>
        <taxon>Streptosporangiales</taxon>
        <taxon>Nocardiopsidaceae</taxon>
        <taxon>Actinorugispora</taxon>
    </lineage>
</organism>
<keyword evidence="3" id="KW-1185">Reference proteome</keyword>